<accession>A0A0U3KCB8</accession>
<dbReference type="EMBL" id="KT944257">
    <property type="protein sequence ID" value="ALV86329.1"/>
    <property type="molecule type" value="Genomic_DNA"/>
</dbReference>
<proteinExistence type="predicted"/>
<reference evidence="1" key="1">
    <citation type="submission" date="2015-10" db="EMBL/GenBank/DDBJ databases">
        <title>Biosynthesis of SCL-MCL polyhydroxyalkanoates by metagenomic clones in Pseudomonas putida.</title>
        <authorList>
            <person name="Cheng J."/>
            <person name="Charles T.C."/>
        </authorList>
    </citation>
    <scope>NUCLEOTIDE SEQUENCE</scope>
</reference>
<sequence>MVTVQTLDSYLGKHIRDICGNGYVNDSDNHCAHFVSHVLNLKFGATCHMLGNGKGPAANVRVQEVFGRCSKAGTWESRASTLPMCLVFITNAGNVKVATRIMSNVPRKHMGIYTSSFIWHYSNTLRKVVKQTPDDFSRHYPTPDNAMFYGTIA</sequence>
<name>A0A0U3KCB8_9BACT</name>
<protein>
    <submittedName>
        <fullName evidence="1">Uncharacterized protein</fullName>
    </submittedName>
</protein>
<dbReference type="AlphaFoldDB" id="A0A0U3KCB8"/>
<evidence type="ECO:0000313" key="1">
    <source>
        <dbReference type="EMBL" id="ALV86329.1"/>
    </source>
</evidence>
<organism evidence="1">
    <name type="scientific">uncultured bacterium 5</name>
    <dbReference type="NCBI Taxonomy" id="1748277"/>
    <lineage>
        <taxon>Bacteria</taxon>
        <taxon>environmental samples</taxon>
    </lineage>
</organism>